<dbReference type="RefSeq" id="WP_225955594.1">
    <property type="nucleotide sequence ID" value="NZ_JADBEG010000001.1"/>
</dbReference>
<evidence type="ECO:0000259" key="2">
    <source>
        <dbReference type="Pfam" id="PF21306"/>
    </source>
</evidence>
<accession>A0ABR9HSU9</accession>
<feature type="region of interest" description="Disordered" evidence="1">
    <location>
        <begin position="96"/>
        <end position="127"/>
    </location>
</feature>
<dbReference type="Pfam" id="PF21306">
    <property type="entry name" value="TetR_C_40"/>
    <property type="match status" value="1"/>
</dbReference>
<comment type="caution">
    <text evidence="3">The sequence shown here is derived from an EMBL/GenBank/DDBJ whole genome shotgun (WGS) entry which is preliminary data.</text>
</comment>
<dbReference type="EMBL" id="JADBEG010000001">
    <property type="protein sequence ID" value="MBE1493965.1"/>
    <property type="molecule type" value="Genomic_DNA"/>
</dbReference>
<name>A0ABR9HSU9_9PSEU</name>
<gene>
    <name evidence="3" type="ORF">H4696_001065</name>
</gene>
<keyword evidence="4" id="KW-1185">Reference proteome</keyword>
<dbReference type="Proteomes" id="UP000631670">
    <property type="component" value="Unassembled WGS sequence"/>
</dbReference>
<feature type="domain" description="Tetracyclin repressor-like 40 C-terminal" evidence="2">
    <location>
        <begin position="12"/>
        <end position="88"/>
    </location>
</feature>
<proteinExistence type="predicted"/>
<evidence type="ECO:0000313" key="3">
    <source>
        <dbReference type="EMBL" id="MBE1493965.1"/>
    </source>
</evidence>
<organism evidence="3 4">
    <name type="scientific">Amycolatopsis lexingtonensis</name>
    <dbReference type="NCBI Taxonomy" id="218822"/>
    <lineage>
        <taxon>Bacteria</taxon>
        <taxon>Bacillati</taxon>
        <taxon>Actinomycetota</taxon>
        <taxon>Actinomycetes</taxon>
        <taxon>Pseudonocardiales</taxon>
        <taxon>Pseudonocardiaceae</taxon>
        <taxon>Amycolatopsis</taxon>
    </lineage>
</organism>
<dbReference type="InterPro" id="IPR049513">
    <property type="entry name" value="TetR_C_40"/>
</dbReference>
<dbReference type="Gene3D" id="1.10.357.10">
    <property type="entry name" value="Tetracycline Repressor, domain 2"/>
    <property type="match status" value="1"/>
</dbReference>
<evidence type="ECO:0000256" key="1">
    <source>
        <dbReference type="SAM" id="MobiDB-lite"/>
    </source>
</evidence>
<sequence length="127" mass="13763">MTEQVTGDRLDDPASAFAQGFRLSGRLHRLQPELSRVLLNNGFALVASEHGLAPRARRDIEAAAEAGRFIVRDPELAMVTVAGAMLCLGRPLYDQPGRDAEAATRGSPAHARPLRRRSERTLPSPPA</sequence>
<reference evidence="3 4" key="1">
    <citation type="submission" date="2020-10" db="EMBL/GenBank/DDBJ databases">
        <title>Sequencing the genomes of 1000 actinobacteria strains.</title>
        <authorList>
            <person name="Klenk H.-P."/>
        </authorList>
    </citation>
    <scope>NUCLEOTIDE SEQUENCE [LARGE SCALE GENOMIC DNA]</scope>
    <source>
        <strain evidence="3 4">DSM 44653</strain>
    </source>
</reference>
<protein>
    <recommendedName>
        <fullName evidence="2">Tetracyclin repressor-like 40 C-terminal domain-containing protein</fullName>
    </recommendedName>
</protein>
<evidence type="ECO:0000313" key="4">
    <source>
        <dbReference type="Proteomes" id="UP000631670"/>
    </source>
</evidence>